<dbReference type="SMR" id="W1Q1I8"/>
<gene>
    <name evidence="8" type="ORF">GCWU000182_001794</name>
</gene>
<feature type="modified residue" description="Phosphohistidine; by HPr" evidence="7">
    <location>
        <position position="80"/>
    </location>
</feature>
<keyword evidence="1" id="KW-0813">Transport</keyword>
<comment type="caution">
    <text evidence="8">The sequence shown here is derived from an EMBL/GenBank/DDBJ whole genome shotgun (WGS) entry which is preliminary data.</text>
</comment>
<dbReference type="PANTHER" id="PTHR34382:SF10">
    <property type="entry name" value="PTS SYSTEM OLIGO-BETA-MANNOSIDE-SPECIFIC EIIA COMPONENT"/>
    <property type="match status" value="1"/>
</dbReference>
<feature type="active site" description="Tele-phosphohistidine intermediate" evidence="5">
    <location>
        <position position="80"/>
    </location>
</feature>
<evidence type="ECO:0000256" key="1">
    <source>
        <dbReference type="ARBA" id="ARBA00022448"/>
    </source>
</evidence>
<dbReference type="InterPro" id="IPR003188">
    <property type="entry name" value="PTS_IIA_lac/cel"/>
</dbReference>
<name>W1Q1I8_ABIDE</name>
<dbReference type="GO" id="GO:0046872">
    <property type="term" value="F:metal ion binding"/>
    <property type="evidence" value="ECO:0007669"/>
    <property type="project" value="UniProtKB-KW"/>
</dbReference>
<dbReference type="HOGENOM" id="CLU_152490_0_0_9"/>
<reference evidence="8" key="1">
    <citation type="submission" date="2013-06" db="EMBL/GenBank/DDBJ databases">
        <authorList>
            <person name="Weinstock G."/>
            <person name="Sodergren E."/>
            <person name="Clifton S."/>
            <person name="Fulton L."/>
            <person name="Fulton B."/>
            <person name="Courtney L."/>
            <person name="Fronick C."/>
            <person name="Harrison M."/>
            <person name="Strong C."/>
            <person name="Farmer C."/>
            <person name="Delahaunty K."/>
            <person name="Markovic C."/>
            <person name="Hall O."/>
            <person name="Minx P."/>
            <person name="Tomlinson C."/>
            <person name="Mitreva M."/>
            <person name="Nelson J."/>
            <person name="Hou S."/>
            <person name="Wollam A."/>
            <person name="Pepin K.H."/>
            <person name="Johnson M."/>
            <person name="Bhonagiri V."/>
            <person name="Nash W.E."/>
            <person name="Warren W."/>
            <person name="Chinwalla A."/>
            <person name="Mardis E.R."/>
            <person name="Wilson R.K."/>
        </authorList>
    </citation>
    <scope>NUCLEOTIDE SEQUENCE [LARGE SCALE GENOMIC DNA]</scope>
    <source>
        <strain evidence="8">ATCC 49176</strain>
    </source>
</reference>
<organism evidence="8 9">
    <name type="scientific">Abiotrophia defectiva ATCC 49176</name>
    <dbReference type="NCBI Taxonomy" id="592010"/>
    <lineage>
        <taxon>Bacteria</taxon>
        <taxon>Bacillati</taxon>
        <taxon>Bacillota</taxon>
        <taxon>Bacilli</taxon>
        <taxon>Lactobacillales</taxon>
        <taxon>Aerococcaceae</taxon>
        <taxon>Abiotrophia</taxon>
    </lineage>
</organism>
<keyword evidence="2" id="KW-0762">Sugar transport</keyword>
<keyword evidence="4" id="KW-0598">Phosphotransferase system</keyword>
<accession>W1Q1I8</accession>
<dbReference type="PANTHER" id="PTHR34382">
    <property type="entry name" value="PTS SYSTEM N,N'-DIACETYLCHITOBIOSE-SPECIFIC EIIA COMPONENT"/>
    <property type="match status" value="1"/>
</dbReference>
<protein>
    <submittedName>
        <fullName evidence="8">Lichenan-specific phosphotransferase enzyme IIA component</fullName>
    </submittedName>
</protein>
<dbReference type="Gene3D" id="1.20.58.80">
    <property type="entry name" value="Phosphotransferase system, lactose/cellobiose-type IIA subunit"/>
    <property type="match status" value="1"/>
</dbReference>
<proteinExistence type="predicted"/>
<dbReference type="GO" id="GO:0009401">
    <property type="term" value="P:phosphoenolpyruvate-dependent sugar phosphotransferase system"/>
    <property type="evidence" value="ECO:0007669"/>
    <property type="project" value="UniProtKB-KW"/>
</dbReference>
<sequence length="105" mass="11582">MIKMTEEMEMICFQLIANSGAAKSAYLEALELAKTGQKQAAQAKLDEAEECFVLAHQVHSELIQKEASGQQTPVSLLLMHAEDQMASVEVVQLLVRELMAVHQAK</sequence>
<dbReference type="SUPFAM" id="SSF46973">
    <property type="entry name" value="Enzyme IIa from lactose specific PTS, IIa-lac"/>
    <property type="match status" value="1"/>
</dbReference>
<keyword evidence="6" id="KW-0479">Metal-binding</keyword>
<dbReference type="AlphaFoldDB" id="W1Q1I8"/>
<keyword evidence="6" id="KW-0460">Magnesium</keyword>
<feature type="binding site" evidence="6">
    <location>
        <position position="83"/>
    </location>
    <ligand>
        <name>Mg(2+)</name>
        <dbReference type="ChEBI" id="CHEBI:18420"/>
        <note>ligand shared between all trimeric partners</note>
    </ligand>
</feature>
<dbReference type="InterPro" id="IPR036542">
    <property type="entry name" value="PTS_IIA_lac/cel_sf"/>
</dbReference>
<comment type="cofactor">
    <cofactor evidence="6">
        <name>Mg(2+)</name>
        <dbReference type="ChEBI" id="CHEBI:18420"/>
    </cofactor>
    <text evidence="6">Binds 1 Mg(2+) ion per trimer.</text>
</comment>
<evidence type="ECO:0000256" key="2">
    <source>
        <dbReference type="ARBA" id="ARBA00022597"/>
    </source>
</evidence>
<dbReference type="Pfam" id="PF02255">
    <property type="entry name" value="PTS_IIA"/>
    <property type="match status" value="1"/>
</dbReference>
<dbReference type="PROSITE" id="PS51095">
    <property type="entry name" value="PTS_EIIA_TYPE_3"/>
    <property type="match status" value="1"/>
</dbReference>
<evidence type="ECO:0000256" key="7">
    <source>
        <dbReference type="PROSITE-ProRule" id="PRU00418"/>
    </source>
</evidence>
<evidence type="ECO:0000256" key="5">
    <source>
        <dbReference type="PIRSR" id="PIRSR000699-1"/>
    </source>
</evidence>
<evidence type="ECO:0000256" key="3">
    <source>
        <dbReference type="ARBA" id="ARBA00022679"/>
    </source>
</evidence>
<dbReference type="eggNOG" id="COG1447">
    <property type="taxonomic scope" value="Bacteria"/>
</dbReference>
<keyword evidence="3" id="KW-0808">Transferase</keyword>
<dbReference type="Proteomes" id="UP000019050">
    <property type="component" value="Unassembled WGS sequence"/>
</dbReference>
<keyword evidence="9" id="KW-1185">Reference proteome</keyword>
<evidence type="ECO:0000313" key="8">
    <source>
        <dbReference type="EMBL" id="ESK64861.1"/>
    </source>
</evidence>
<evidence type="ECO:0000256" key="4">
    <source>
        <dbReference type="ARBA" id="ARBA00022683"/>
    </source>
</evidence>
<dbReference type="EMBL" id="ACIN03000016">
    <property type="protein sequence ID" value="ESK64861.1"/>
    <property type="molecule type" value="Genomic_DNA"/>
</dbReference>
<dbReference type="STRING" id="592010.GCWU000182_001794"/>
<dbReference type="PIRSF" id="PIRSF000699">
    <property type="entry name" value="PTS_IILac_III"/>
    <property type="match status" value="1"/>
</dbReference>
<evidence type="ECO:0000313" key="9">
    <source>
        <dbReference type="Proteomes" id="UP000019050"/>
    </source>
</evidence>
<evidence type="ECO:0000256" key="6">
    <source>
        <dbReference type="PIRSR" id="PIRSR000699-2"/>
    </source>
</evidence>
<dbReference type="GO" id="GO:0016740">
    <property type="term" value="F:transferase activity"/>
    <property type="evidence" value="ECO:0007669"/>
    <property type="project" value="UniProtKB-KW"/>
</dbReference>